<feature type="compositionally biased region" description="Basic and acidic residues" evidence="1">
    <location>
        <begin position="280"/>
        <end position="291"/>
    </location>
</feature>
<name>A0AAN8NZD4_POLSC</name>
<dbReference type="AlphaFoldDB" id="A0AAN8NZD4"/>
<dbReference type="PANTHER" id="PTHR33964:SF9">
    <property type="match status" value="1"/>
</dbReference>
<proteinExistence type="predicted"/>
<evidence type="ECO:0000313" key="3">
    <source>
        <dbReference type="Proteomes" id="UP001372834"/>
    </source>
</evidence>
<dbReference type="EMBL" id="JAWJWE010000044">
    <property type="protein sequence ID" value="KAK6617389.1"/>
    <property type="molecule type" value="Genomic_DNA"/>
</dbReference>
<comment type="caution">
    <text evidence="2">The sequence shown here is derived from an EMBL/GenBank/DDBJ whole genome shotgun (WGS) entry which is preliminary data.</text>
</comment>
<reference evidence="2 3" key="1">
    <citation type="submission" date="2023-10" db="EMBL/GenBank/DDBJ databases">
        <title>Genomes of two closely related lineages of the louse Polyplax serrata with different host specificities.</title>
        <authorList>
            <person name="Martinu J."/>
            <person name="Tarabai H."/>
            <person name="Stefka J."/>
            <person name="Hypsa V."/>
        </authorList>
    </citation>
    <scope>NUCLEOTIDE SEQUENCE [LARGE SCALE GENOMIC DNA]</scope>
    <source>
        <strain evidence="2">HR10_N</strain>
    </source>
</reference>
<gene>
    <name evidence="2" type="ORF">RUM43_014398</name>
</gene>
<evidence type="ECO:0000313" key="2">
    <source>
        <dbReference type="EMBL" id="KAK6617389.1"/>
    </source>
</evidence>
<dbReference type="PANTHER" id="PTHR33964">
    <property type="entry name" value="RE45066P-RELATED"/>
    <property type="match status" value="1"/>
</dbReference>
<feature type="region of interest" description="Disordered" evidence="1">
    <location>
        <begin position="209"/>
        <end position="232"/>
    </location>
</feature>
<dbReference type="Proteomes" id="UP001372834">
    <property type="component" value="Unassembled WGS sequence"/>
</dbReference>
<sequence length="400" mass="45795">MRVIQVPTNSRAKDKLPRIFPIRGQYNSDCGRKDYDKCVRLADPLLTDPHLIFPDNMGDVDLVCRTWSKFVDCIKSYIDRCFTETRRKEFNKAVESPVDSVYQMCTSTMYQKEYLQHASCLKSTLTEEIHCGRYYKQLVAHVQGPREMGRSELCCSHHRFRECVLTETRRACDTNVKASTKMMASAFSKQILDKALSFLREQCSNYTPNQGECPGYQAPPARQDDSTIKPNVQSTPQMETRYLTNDQVFSDNFQPTVKDQAGVNPLSWIPNSRDGRRKSTNSDERDFHGGELKTTSSMEDTSSRSSYGRGMSMSPTESATKDDIFKATHYKPSTESWYPGNNINFFNPEKEINDFQRNQVDEPNQQGLSRLDSEMDSGSASLLLSFPCLYIPLISLFYRP</sequence>
<feature type="region of interest" description="Disordered" evidence="1">
    <location>
        <begin position="256"/>
        <end position="318"/>
    </location>
</feature>
<accession>A0AAN8NZD4</accession>
<feature type="compositionally biased region" description="Low complexity" evidence="1">
    <location>
        <begin position="294"/>
        <end position="314"/>
    </location>
</feature>
<evidence type="ECO:0000256" key="1">
    <source>
        <dbReference type="SAM" id="MobiDB-lite"/>
    </source>
</evidence>
<protein>
    <submittedName>
        <fullName evidence="2">Uncharacterized protein</fullName>
    </submittedName>
</protein>
<organism evidence="2 3">
    <name type="scientific">Polyplax serrata</name>
    <name type="common">Common mouse louse</name>
    <dbReference type="NCBI Taxonomy" id="468196"/>
    <lineage>
        <taxon>Eukaryota</taxon>
        <taxon>Metazoa</taxon>
        <taxon>Ecdysozoa</taxon>
        <taxon>Arthropoda</taxon>
        <taxon>Hexapoda</taxon>
        <taxon>Insecta</taxon>
        <taxon>Pterygota</taxon>
        <taxon>Neoptera</taxon>
        <taxon>Paraneoptera</taxon>
        <taxon>Psocodea</taxon>
        <taxon>Troctomorpha</taxon>
        <taxon>Phthiraptera</taxon>
        <taxon>Anoplura</taxon>
        <taxon>Polyplacidae</taxon>
        <taxon>Polyplax</taxon>
    </lineage>
</organism>